<evidence type="ECO:0000313" key="18">
    <source>
        <dbReference type="Proteomes" id="UP001237642"/>
    </source>
</evidence>
<dbReference type="FunFam" id="2.160.20.10:FF:000001">
    <property type="entry name" value="Pectinesterase"/>
    <property type="match status" value="1"/>
</dbReference>
<evidence type="ECO:0000256" key="10">
    <source>
        <dbReference type="ARBA" id="ARBA00047928"/>
    </source>
</evidence>
<evidence type="ECO:0000256" key="3">
    <source>
        <dbReference type="ARBA" id="ARBA00007786"/>
    </source>
</evidence>
<gene>
    <name evidence="17" type="ORF">POM88_006794</name>
</gene>
<evidence type="ECO:0000259" key="16">
    <source>
        <dbReference type="SMART" id="SM00856"/>
    </source>
</evidence>
<dbReference type="Gene3D" id="1.20.140.40">
    <property type="entry name" value="Invertase/pectin methylesterase inhibitor family protein"/>
    <property type="match status" value="1"/>
</dbReference>
<comment type="catalytic activity">
    <reaction evidence="10 13">
        <text>[(1-&gt;4)-alpha-D-galacturonosyl methyl ester](n) + n H2O = [(1-&gt;4)-alpha-D-galacturonosyl](n) + n methanol + n H(+)</text>
        <dbReference type="Rhea" id="RHEA:22380"/>
        <dbReference type="Rhea" id="RHEA-COMP:14570"/>
        <dbReference type="Rhea" id="RHEA-COMP:14573"/>
        <dbReference type="ChEBI" id="CHEBI:15377"/>
        <dbReference type="ChEBI" id="CHEBI:15378"/>
        <dbReference type="ChEBI" id="CHEBI:17790"/>
        <dbReference type="ChEBI" id="CHEBI:140522"/>
        <dbReference type="ChEBI" id="CHEBI:140523"/>
        <dbReference type="EC" id="3.1.1.11"/>
    </reaction>
</comment>
<dbReference type="InterPro" id="IPR006501">
    <property type="entry name" value="Pectinesterase_inhib_dom"/>
</dbReference>
<dbReference type="FunFam" id="1.20.140.40:FF:000001">
    <property type="entry name" value="Pectinesterase"/>
    <property type="match status" value="1"/>
</dbReference>
<evidence type="ECO:0000256" key="11">
    <source>
        <dbReference type="ARBA" id="ARBA00057335"/>
    </source>
</evidence>
<comment type="pathway">
    <text evidence="1 13">Glycan metabolism; pectin degradation; 2-dehydro-3-deoxy-D-gluconate from pectin: step 1/5.</text>
</comment>
<comment type="caution">
    <text evidence="17">The sequence shown here is derived from an EMBL/GenBank/DDBJ whole genome shotgun (WGS) entry which is preliminary data.</text>
</comment>
<evidence type="ECO:0000256" key="14">
    <source>
        <dbReference type="SAM" id="MobiDB-lite"/>
    </source>
</evidence>
<dbReference type="Pfam" id="PF04043">
    <property type="entry name" value="PMEI"/>
    <property type="match status" value="1"/>
</dbReference>
<dbReference type="NCBIfam" id="TIGR01614">
    <property type="entry name" value="PME_inhib"/>
    <property type="match status" value="1"/>
</dbReference>
<keyword evidence="15" id="KW-1133">Transmembrane helix</keyword>
<keyword evidence="8" id="KW-0325">Glycoprotein</keyword>
<dbReference type="AlphaFoldDB" id="A0AAD8N5W1"/>
<dbReference type="PANTHER" id="PTHR31707">
    <property type="entry name" value="PECTINESTERASE"/>
    <property type="match status" value="1"/>
</dbReference>
<organism evidence="17 18">
    <name type="scientific">Heracleum sosnowskyi</name>
    <dbReference type="NCBI Taxonomy" id="360622"/>
    <lineage>
        <taxon>Eukaryota</taxon>
        <taxon>Viridiplantae</taxon>
        <taxon>Streptophyta</taxon>
        <taxon>Embryophyta</taxon>
        <taxon>Tracheophyta</taxon>
        <taxon>Spermatophyta</taxon>
        <taxon>Magnoliopsida</taxon>
        <taxon>eudicotyledons</taxon>
        <taxon>Gunneridae</taxon>
        <taxon>Pentapetalae</taxon>
        <taxon>asterids</taxon>
        <taxon>campanulids</taxon>
        <taxon>Apiales</taxon>
        <taxon>Apiaceae</taxon>
        <taxon>Apioideae</taxon>
        <taxon>apioid superclade</taxon>
        <taxon>Tordylieae</taxon>
        <taxon>Tordyliinae</taxon>
        <taxon>Heracleum</taxon>
    </lineage>
</organism>
<proteinExistence type="inferred from homology"/>
<keyword evidence="5 13" id="KW-0378">Hydrolase</keyword>
<accession>A0AAD8N5W1</accession>
<feature type="domain" description="Pectinesterase inhibitor" evidence="16">
    <location>
        <begin position="88"/>
        <end position="238"/>
    </location>
</feature>
<comment type="similarity">
    <text evidence="2">In the N-terminal section; belongs to the PMEI family.</text>
</comment>
<dbReference type="CDD" id="cd15798">
    <property type="entry name" value="PMEI-like_3"/>
    <property type="match status" value="1"/>
</dbReference>
<comment type="function">
    <text evidence="11">Acts in the modification of cell walls via demethylesterification of cell wall pectin.</text>
</comment>
<feature type="region of interest" description="Disordered" evidence="14">
    <location>
        <begin position="51"/>
        <end position="90"/>
    </location>
</feature>
<dbReference type="InterPro" id="IPR035513">
    <property type="entry name" value="Invertase/methylesterase_inhib"/>
</dbReference>
<dbReference type="EMBL" id="JAUIZM010000002">
    <property type="protein sequence ID" value="KAK1396931.1"/>
    <property type="molecule type" value="Genomic_DNA"/>
</dbReference>
<keyword evidence="9" id="KW-0961">Cell wall biogenesis/degradation</keyword>
<evidence type="ECO:0000256" key="13">
    <source>
        <dbReference type="RuleBase" id="RU000589"/>
    </source>
</evidence>
<dbReference type="InterPro" id="IPR012334">
    <property type="entry name" value="Pectin_lyas_fold"/>
</dbReference>
<evidence type="ECO:0000313" key="17">
    <source>
        <dbReference type="EMBL" id="KAK1396931.1"/>
    </source>
</evidence>
<keyword evidence="15" id="KW-0812">Transmembrane</keyword>
<dbReference type="GO" id="GO:0030599">
    <property type="term" value="F:pectinesterase activity"/>
    <property type="evidence" value="ECO:0007669"/>
    <property type="project" value="UniProtKB-UniRule"/>
</dbReference>
<feature type="active site" evidence="12">
    <location>
        <position position="431"/>
    </location>
</feature>
<dbReference type="Pfam" id="PF01095">
    <property type="entry name" value="Pectinesterase"/>
    <property type="match status" value="1"/>
</dbReference>
<dbReference type="InterPro" id="IPR000070">
    <property type="entry name" value="Pectinesterase_cat"/>
</dbReference>
<keyword evidence="15" id="KW-0472">Membrane</keyword>
<dbReference type="Gene3D" id="2.160.20.10">
    <property type="entry name" value="Single-stranded right-handed beta-helix, Pectin lyase-like"/>
    <property type="match status" value="1"/>
</dbReference>
<dbReference type="EC" id="3.1.1.11" evidence="4 13"/>
<name>A0AAD8N5W1_9APIA</name>
<feature type="compositionally biased region" description="Basic and acidic residues" evidence="14">
    <location>
        <begin position="76"/>
        <end position="88"/>
    </location>
</feature>
<keyword evidence="18" id="KW-1185">Reference proteome</keyword>
<evidence type="ECO:0000256" key="1">
    <source>
        <dbReference type="ARBA" id="ARBA00005184"/>
    </source>
</evidence>
<evidence type="ECO:0000256" key="6">
    <source>
        <dbReference type="ARBA" id="ARBA00023085"/>
    </source>
</evidence>
<dbReference type="Proteomes" id="UP001237642">
    <property type="component" value="Unassembled WGS sequence"/>
</dbReference>
<protein>
    <recommendedName>
        <fullName evidence="4 13">Pectinesterase</fullName>
        <ecNumber evidence="4 13">3.1.1.11</ecNumber>
    </recommendedName>
</protein>
<feature type="transmembrane region" description="Helical" evidence="15">
    <location>
        <begin position="24"/>
        <end position="47"/>
    </location>
</feature>
<keyword evidence="7" id="KW-1015">Disulfide bond</keyword>
<dbReference type="SUPFAM" id="SSF51126">
    <property type="entry name" value="Pectin lyase-like"/>
    <property type="match status" value="1"/>
</dbReference>
<reference evidence="17" key="2">
    <citation type="submission" date="2023-05" db="EMBL/GenBank/DDBJ databases">
        <authorList>
            <person name="Schelkunov M.I."/>
        </authorList>
    </citation>
    <scope>NUCLEOTIDE SEQUENCE</scope>
    <source>
        <strain evidence="17">Hsosn_3</strain>
        <tissue evidence="17">Leaf</tissue>
    </source>
</reference>
<dbReference type="GO" id="GO:0045490">
    <property type="term" value="P:pectin catabolic process"/>
    <property type="evidence" value="ECO:0007669"/>
    <property type="project" value="UniProtKB-UniRule"/>
</dbReference>
<keyword evidence="6 13" id="KW-0063">Aspartyl esterase</keyword>
<evidence type="ECO:0000256" key="12">
    <source>
        <dbReference type="PROSITE-ProRule" id="PRU10040"/>
    </source>
</evidence>
<dbReference type="GO" id="GO:0004857">
    <property type="term" value="F:enzyme inhibitor activity"/>
    <property type="evidence" value="ECO:0007669"/>
    <property type="project" value="InterPro"/>
</dbReference>
<reference evidence="17" key="1">
    <citation type="submission" date="2023-02" db="EMBL/GenBank/DDBJ databases">
        <title>Genome of toxic invasive species Heracleum sosnowskyi carries increased number of genes despite the absence of recent whole-genome duplications.</title>
        <authorList>
            <person name="Schelkunov M."/>
            <person name="Shtratnikova V."/>
            <person name="Makarenko M."/>
            <person name="Klepikova A."/>
            <person name="Omelchenko D."/>
            <person name="Novikova G."/>
            <person name="Obukhova E."/>
            <person name="Bogdanov V."/>
            <person name="Penin A."/>
            <person name="Logacheva M."/>
        </authorList>
    </citation>
    <scope>NUCLEOTIDE SEQUENCE</scope>
    <source>
        <strain evidence="17">Hsosn_3</strain>
        <tissue evidence="17">Leaf</tissue>
    </source>
</reference>
<dbReference type="GO" id="GO:0042545">
    <property type="term" value="P:cell wall modification"/>
    <property type="evidence" value="ECO:0007669"/>
    <property type="project" value="UniProtKB-UniRule"/>
</dbReference>
<evidence type="ECO:0000256" key="9">
    <source>
        <dbReference type="ARBA" id="ARBA00023316"/>
    </source>
</evidence>
<dbReference type="PROSITE" id="PS00503">
    <property type="entry name" value="PECTINESTERASE_2"/>
    <property type="match status" value="1"/>
</dbReference>
<evidence type="ECO:0000256" key="15">
    <source>
        <dbReference type="SAM" id="Phobius"/>
    </source>
</evidence>
<evidence type="ECO:0000256" key="7">
    <source>
        <dbReference type="ARBA" id="ARBA00023157"/>
    </source>
</evidence>
<dbReference type="SUPFAM" id="SSF101148">
    <property type="entry name" value="Plant invertase/pectin methylesterase inhibitor"/>
    <property type="match status" value="1"/>
</dbReference>
<dbReference type="InterPro" id="IPR033131">
    <property type="entry name" value="Pectinesterase_Asp_AS"/>
</dbReference>
<evidence type="ECO:0000256" key="5">
    <source>
        <dbReference type="ARBA" id="ARBA00022801"/>
    </source>
</evidence>
<dbReference type="SMART" id="SM00856">
    <property type="entry name" value="PMEI"/>
    <property type="match status" value="1"/>
</dbReference>
<dbReference type="InterPro" id="IPR011050">
    <property type="entry name" value="Pectin_lyase_fold/virulence"/>
</dbReference>
<comment type="similarity">
    <text evidence="3">In the C-terminal section; belongs to the pectinesterase family.</text>
</comment>
<sequence>MAFQDFDLIEERNKITRKKKVKRIATISAVATILIIGIVVAAVFVNINQHDGKGDKPTSNNKQHKQGSANKQGSPKKQDSQNKQDSAKSSKLVSSICGATDYKATCESHLQKVANSNPSAQPKDFLKSAITVISDELDKAMDEASKINFDSPKMKAAFDVCKKVMEDAKEEIASSASSVNEDDLRKNASKTHDLDNWLSAVISYQQICIDSIPEGEEKTKIEKALTTSKELTSNSLALVSQLSSASEKFSFRRLMSTDNLPIWMSNEDRRFLKADASKQKPNVTVAKDGSGDFTKINDALAALPTDYKGRYVIYIKEGTYEEHVEVTKKMVNITMFGDGSQKTIITGNKNFVDGVPTFQTATFAAIGDGFIAQSIGFRNTAGPEKHQAVALRVQSDRSIFINCRMEAYQDTLYVQTHRQFYRGCYITGTIDFIFGDAAAIFQTCNIYVRKPADNQKNIVTAQGRADKRETTGIVLQGCHIMADEKLKSDQSKFKTYLGRPWKEYSRTIVMETEIDDLIDPAGWLEWQGDFALKTLYYAEYNNKGPGAETNNRVKWPGVKVINKDEANKFTVGSFLQGESWLKGEDIGVPVRFTLAQ</sequence>
<feature type="compositionally biased region" description="Polar residues" evidence="14">
    <location>
        <begin position="57"/>
        <end position="75"/>
    </location>
</feature>
<evidence type="ECO:0000256" key="2">
    <source>
        <dbReference type="ARBA" id="ARBA00006027"/>
    </source>
</evidence>
<evidence type="ECO:0000256" key="4">
    <source>
        <dbReference type="ARBA" id="ARBA00013229"/>
    </source>
</evidence>
<evidence type="ECO:0000256" key="8">
    <source>
        <dbReference type="ARBA" id="ARBA00023180"/>
    </source>
</evidence>